<dbReference type="SUPFAM" id="SSF52821">
    <property type="entry name" value="Rhodanese/Cell cycle control phosphatase"/>
    <property type="match status" value="1"/>
</dbReference>
<evidence type="ECO:0000259" key="1">
    <source>
        <dbReference type="PROSITE" id="PS50206"/>
    </source>
</evidence>
<evidence type="ECO:0000313" key="3">
    <source>
        <dbReference type="Proteomes" id="UP001181355"/>
    </source>
</evidence>
<reference evidence="2" key="1">
    <citation type="submission" date="2023-09" db="EMBL/GenBank/DDBJ databases">
        <title>Undibacterium sp. 20NA77.5 isolated from freshwater.</title>
        <authorList>
            <person name="Le V."/>
            <person name="Ko S.-R."/>
            <person name="Ahn C.-Y."/>
            <person name="Oh H.-M."/>
        </authorList>
    </citation>
    <scope>NUCLEOTIDE SEQUENCE</scope>
    <source>
        <strain evidence="2">20NA77.5</strain>
    </source>
</reference>
<gene>
    <name evidence="2" type="ORF">RF679_07345</name>
</gene>
<dbReference type="EMBL" id="CP133720">
    <property type="protein sequence ID" value="WMW82091.1"/>
    <property type="molecule type" value="Genomic_DNA"/>
</dbReference>
<keyword evidence="3" id="KW-1185">Reference proteome</keyword>
<dbReference type="PROSITE" id="PS50206">
    <property type="entry name" value="RHODANESE_3"/>
    <property type="match status" value="1"/>
</dbReference>
<dbReference type="PANTHER" id="PTHR44086">
    <property type="entry name" value="THIOSULFATE SULFURTRANSFERASE RDL2, MITOCHONDRIAL-RELATED"/>
    <property type="match status" value="1"/>
</dbReference>
<name>A0ABY9RQ27_9BURK</name>
<dbReference type="InterPro" id="IPR036873">
    <property type="entry name" value="Rhodanese-like_dom_sf"/>
</dbReference>
<dbReference type="Gene3D" id="3.40.250.10">
    <property type="entry name" value="Rhodanese-like domain"/>
    <property type="match status" value="1"/>
</dbReference>
<dbReference type="PANTHER" id="PTHR44086:SF10">
    <property type="entry name" value="THIOSULFATE SULFURTRANSFERASE_RHODANESE-LIKE DOMAIN-CONTAINING PROTEIN 3"/>
    <property type="match status" value="1"/>
</dbReference>
<evidence type="ECO:0000313" key="2">
    <source>
        <dbReference type="EMBL" id="WMW82091.1"/>
    </source>
</evidence>
<dbReference type="InterPro" id="IPR001763">
    <property type="entry name" value="Rhodanese-like_dom"/>
</dbReference>
<dbReference type="SMART" id="SM00450">
    <property type="entry name" value="RHOD"/>
    <property type="match status" value="1"/>
</dbReference>
<dbReference type="Proteomes" id="UP001181355">
    <property type="component" value="Chromosome"/>
</dbReference>
<feature type="domain" description="Rhodanese" evidence="1">
    <location>
        <begin position="28"/>
        <end position="120"/>
    </location>
</feature>
<protein>
    <submittedName>
        <fullName evidence="2">Rhodanese-like domain-containing protein</fullName>
    </submittedName>
</protein>
<dbReference type="RefSeq" id="WP_309483568.1">
    <property type="nucleotide sequence ID" value="NZ_CP133720.1"/>
</dbReference>
<dbReference type="Pfam" id="PF00581">
    <property type="entry name" value="Rhodanese"/>
    <property type="match status" value="1"/>
</dbReference>
<proteinExistence type="predicted"/>
<dbReference type="CDD" id="cd00158">
    <property type="entry name" value="RHOD"/>
    <property type="match status" value="1"/>
</dbReference>
<accession>A0ABY9RQ27</accession>
<organism evidence="2 3">
    <name type="scientific">Undibacterium cyanobacteriorum</name>
    <dbReference type="NCBI Taxonomy" id="3073561"/>
    <lineage>
        <taxon>Bacteria</taxon>
        <taxon>Pseudomonadati</taxon>
        <taxon>Pseudomonadota</taxon>
        <taxon>Betaproteobacteria</taxon>
        <taxon>Burkholderiales</taxon>
        <taxon>Oxalobacteraceae</taxon>
        <taxon>Undibacterium</taxon>
    </lineage>
</organism>
<sequence length="127" mass="13797">MMMSAHDLVVRARDSVTEFDVGDAPRVLQAADVIIDVREADEYQSGHLPRAINIPRGVLEFKLSSADTLSSRDLQIVLYCKSSGRATLAAQSLQQMGYRNVHSLAGGFDAYCAAGMPVIKPIEPAFD</sequence>